<comment type="caution">
    <text evidence="1">The sequence shown here is derived from an EMBL/GenBank/DDBJ whole genome shotgun (WGS) entry which is preliminary data.</text>
</comment>
<organism evidence="1 2">
    <name type="scientific">Puccinia graminis f. sp. tritici</name>
    <dbReference type="NCBI Taxonomy" id="56615"/>
    <lineage>
        <taxon>Eukaryota</taxon>
        <taxon>Fungi</taxon>
        <taxon>Dikarya</taxon>
        <taxon>Basidiomycota</taxon>
        <taxon>Pucciniomycotina</taxon>
        <taxon>Pucciniomycetes</taxon>
        <taxon>Pucciniales</taxon>
        <taxon>Pucciniaceae</taxon>
        <taxon>Puccinia</taxon>
    </lineage>
</organism>
<dbReference type="Proteomes" id="UP000325313">
    <property type="component" value="Unassembled WGS sequence"/>
</dbReference>
<accession>A0A5B0P7E2</accession>
<name>A0A5B0P7E2_PUCGR</name>
<evidence type="ECO:0000313" key="2">
    <source>
        <dbReference type="Proteomes" id="UP000325313"/>
    </source>
</evidence>
<sequence>MCSNRSTCNVDWSLNITIWMQSINLSQIFSASFNSFKKHACSRTPGIPNVLFLAPTA</sequence>
<dbReference type="EMBL" id="VDEP01000371">
    <property type="protein sequence ID" value="KAA1095939.1"/>
    <property type="molecule type" value="Genomic_DNA"/>
</dbReference>
<proteinExistence type="predicted"/>
<reference evidence="1 2" key="1">
    <citation type="submission" date="2019-05" db="EMBL/GenBank/DDBJ databases">
        <title>Emergence of the Ug99 lineage of the wheat stem rust pathogen through somatic hybridization.</title>
        <authorList>
            <person name="Li F."/>
            <person name="Upadhyaya N.M."/>
            <person name="Sperschneider J."/>
            <person name="Matny O."/>
            <person name="Nguyen-Phuc H."/>
            <person name="Mago R."/>
            <person name="Raley C."/>
            <person name="Miller M.E."/>
            <person name="Silverstein K.A.T."/>
            <person name="Henningsen E."/>
            <person name="Hirsch C.D."/>
            <person name="Visser B."/>
            <person name="Pretorius Z.A."/>
            <person name="Steffenson B.J."/>
            <person name="Schwessinger B."/>
            <person name="Dodds P.N."/>
            <person name="Figueroa M."/>
        </authorList>
    </citation>
    <scope>NUCLEOTIDE SEQUENCE [LARGE SCALE GENOMIC DNA]</scope>
    <source>
        <strain evidence="1 2">Ug99</strain>
    </source>
</reference>
<protein>
    <submittedName>
        <fullName evidence="1">Uncharacterized protein</fullName>
    </submittedName>
</protein>
<evidence type="ECO:0000313" key="1">
    <source>
        <dbReference type="EMBL" id="KAA1095939.1"/>
    </source>
</evidence>
<gene>
    <name evidence="1" type="ORF">PGTUg99_035826</name>
</gene>
<dbReference type="AlphaFoldDB" id="A0A5B0P7E2"/>